<accession>A0A1B7TGW2</accession>
<feature type="compositionally biased region" description="Basic and acidic residues" evidence="1">
    <location>
        <begin position="23"/>
        <end position="32"/>
    </location>
</feature>
<comment type="caution">
    <text evidence="2">The sequence shown here is derived from an EMBL/GenBank/DDBJ whole genome shotgun (WGS) entry which is preliminary data.</text>
</comment>
<dbReference type="Proteomes" id="UP000092321">
    <property type="component" value="Unassembled WGS sequence"/>
</dbReference>
<feature type="compositionally biased region" description="Polar residues" evidence="1">
    <location>
        <begin position="10"/>
        <end position="19"/>
    </location>
</feature>
<evidence type="ECO:0000313" key="3">
    <source>
        <dbReference type="Proteomes" id="UP000092321"/>
    </source>
</evidence>
<organism evidence="2 3">
    <name type="scientific">Hanseniaspora valbyensis NRRL Y-1626</name>
    <dbReference type="NCBI Taxonomy" id="766949"/>
    <lineage>
        <taxon>Eukaryota</taxon>
        <taxon>Fungi</taxon>
        <taxon>Dikarya</taxon>
        <taxon>Ascomycota</taxon>
        <taxon>Saccharomycotina</taxon>
        <taxon>Saccharomycetes</taxon>
        <taxon>Saccharomycodales</taxon>
        <taxon>Saccharomycodaceae</taxon>
        <taxon>Hanseniaspora</taxon>
    </lineage>
</organism>
<protein>
    <submittedName>
        <fullName evidence="2">Uncharacterized protein</fullName>
    </submittedName>
</protein>
<keyword evidence="3" id="KW-1185">Reference proteome</keyword>
<gene>
    <name evidence="2" type="ORF">HANVADRAFT_1459</name>
</gene>
<sequence>MSILPDFESSALSSLSQTKNVKRKFDDIRPLKNENGIKSNDNNNNTEDNEEEEDKSNNEKFHIFVIQKLNLSQDDNSSNKSKFKKQKKFEEEKSNNEKFHIFVIQKLNLSQDDNSSNKSKFKKQKKIVTNTNMTTLEQIYFSELLNASITKSDKFLYKTLYNIQSLNTQSKQRKKYNKRIHSLVAKNPDSMIMRKIS</sequence>
<dbReference type="EMBL" id="LXPE01000006">
    <property type="protein sequence ID" value="OBA27961.1"/>
    <property type="molecule type" value="Genomic_DNA"/>
</dbReference>
<evidence type="ECO:0000256" key="1">
    <source>
        <dbReference type="SAM" id="MobiDB-lite"/>
    </source>
</evidence>
<evidence type="ECO:0000313" key="2">
    <source>
        <dbReference type="EMBL" id="OBA27961.1"/>
    </source>
</evidence>
<feature type="region of interest" description="Disordered" evidence="1">
    <location>
        <begin position="1"/>
        <end position="57"/>
    </location>
</feature>
<proteinExistence type="predicted"/>
<name>A0A1B7TGW2_9ASCO</name>
<dbReference type="AlphaFoldDB" id="A0A1B7TGW2"/>
<reference evidence="3" key="1">
    <citation type="journal article" date="2016" name="Proc. Natl. Acad. Sci. U.S.A.">
        <title>Comparative genomics of biotechnologically important yeasts.</title>
        <authorList>
            <person name="Riley R."/>
            <person name="Haridas S."/>
            <person name="Wolfe K.H."/>
            <person name="Lopes M.R."/>
            <person name="Hittinger C.T."/>
            <person name="Goeker M."/>
            <person name="Salamov A.A."/>
            <person name="Wisecaver J.H."/>
            <person name="Long T.M."/>
            <person name="Calvey C.H."/>
            <person name="Aerts A.L."/>
            <person name="Barry K.W."/>
            <person name="Choi C."/>
            <person name="Clum A."/>
            <person name="Coughlan A.Y."/>
            <person name="Deshpande S."/>
            <person name="Douglass A.P."/>
            <person name="Hanson S.J."/>
            <person name="Klenk H.-P."/>
            <person name="LaButti K.M."/>
            <person name="Lapidus A."/>
            <person name="Lindquist E.A."/>
            <person name="Lipzen A.M."/>
            <person name="Meier-Kolthoff J.P."/>
            <person name="Ohm R.A."/>
            <person name="Otillar R.P."/>
            <person name="Pangilinan J.L."/>
            <person name="Peng Y."/>
            <person name="Rokas A."/>
            <person name="Rosa C.A."/>
            <person name="Scheuner C."/>
            <person name="Sibirny A.A."/>
            <person name="Slot J.C."/>
            <person name="Stielow J.B."/>
            <person name="Sun H."/>
            <person name="Kurtzman C.P."/>
            <person name="Blackwell M."/>
            <person name="Grigoriev I.V."/>
            <person name="Jeffries T.W."/>
        </authorList>
    </citation>
    <scope>NUCLEOTIDE SEQUENCE [LARGE SCALE GENOMIC DNA]</scope>
    <source>
        <strain evidence="3">NRRL Y-1626</strain>
    </source>
</reference>